<feature type="transmembrane region" description="Helical" evidence="1">
    <location>
        <begin position="49"/>
        <end position="67"/>
    </location>
</feature>
<feature type="transmembrane region" description="Helical" evidence="1">
    <location>
        <begin position="74"/>
        <end position="92"/>
    </location>
</feature>
<evidence type="ECO:0000313" key="3">
    <source>
        <dbReference type="Proteomes" id="UP000255355"/>
    </source>
</evidence>
<keyword evidence="1" id="KW-0472">Membrane</keyword>
<dbReference type="Proteomes" id="UP000255355">
    <property type="component" value="Unassembled WGS sequence"/>
</dbReference>
<dbReference type="AlphaFoldDB" id="A0A370GZU2"/>
<dbReference type="OrthoDB" id="4570117at2"/>
<protein>
    <recommendedName>
        <fullName evidence="4">Phosphopantetheine adenylyltransferase</fullName>
    </recommendedName>
</protein>
<evidence type="ECO:0008006" key="4">
    <source>
        <dbReference type="Google" id="ProtNLM"/>
    </source>
</evidence>
<reference evidence="2 3" key="1">
    <citation type="submission" date="2018-07" db="EMBL/GenBank/DDBJ databases">
        <title>Genomic Encyclopedia of Type Strains, Phase IV (KMG-IV): sequencing the most valuable type-strain genomes for metagenomic binning, comparative biology and taxonomic classification.</title>
        <authorList>
            <person name="Goeker M."/>
        </authorList>
    </citation>
    <scope>NUCLEOTIDE SEQUENCE [LARGE SCALE GENOMIC DNA]</scope>
    <source>
        <strain evidence="2 3">DSM 44952</strain>
    </source>
</reference>
<dbReference type="EMBL" id="QQAZ01000007">
    <property type="protein sequence ID" value="RDI49148.1"/>
    <property type="molecule type" value="Genomic_DNA"/>
</dbReference>
<proteinExistence type="predicted"/>
<accession>A0A370GZU2</accession>
<organism evidence="2 3">
    <name type="scientific">Nocardia mexicana</name>
    <dbReference type="NCBI Taxonomy" id="279262"/>
    <lineage>
        <taxon>Bacteria</taxon>
        <taxon>Bacillati</taxon>
        <taxon>Actinomycetota</taxon>
        <taxon>Actinomycetes</taxon>
        <taxon>Mycobacteriales</taxon>
        <taxon>Nocardiaceae</taxon>
        <taxon>Nocardia</taxon>
    </lineage>
</organism>
<gene>
    <name evidence="2" type="ORF">DFR68_107276</name>
</gene>
<keyword evidence="1" id="KW-1133">Transmembrane helix</keyword>
<name>A0A370GZU2_9NOCA</name>
<evidence type="ECO:0000256" key="1">
    <source>
        <dbReference type="SAM" id="Phobius"/>
    </source>
</evidence>
<feature type="transmembrane region" description="Helical" evidence="1">
    <location>
        <begin position="104"/>
        <end position="122"/>
    </location>
</feature>
<keyword evidence="1" id="KW-0812">Transmembrane</keyword>
<dbReference type="STRING" id="1210089.GCA_001613165_00766"/>
<dbReference type="RefSeq" id="WP_068013830.1">
    <property type="nucleotide sequence ID" value="NZ_QQAZ01000007.1"/>
</dbReference>
<sequence>MWIRRCGQGLLVLAGLINTVPGLGALSAQKAYAAYGISPTDPEVAVLLRHRAVLFAIVGIALVVGAFRPRLRAAAVGANAVSFAGFLAIVLAERPVNTELERVAMFDVVGAVALAAGIVLVRKGSDVEEVAK</sequence>
<keyword evidence="3" id="KW-1185">Reference proteome</keyword>
<evidence type="ECO:0000313" key="2">
    <source>
        <dbReference type="EMBL" id="RDI49148.1"/>
    </source>
</evidence>
<comment type="caution">
    <text evidence="2">The sequence shown here is derived from an EMBL/GenBank/DDBJ whole genome shotgun (WGS) entry which is preliminary data.</text>
</comment>